<accession>A0A3B0UB29</accession>
<feature type="domain" description="Aminotransferase class V" evidence="1">
    <location>
        <begin position="3"/>
        <end position="93"/>
    </location>
</feature>
<evidence type="ECO:0000313" key="2">
    <source>
        <dbReference type="EMBL" id="VAW16676.1"/>
    </source>
</evidence>
<dbReference type="SUPFAM" id="SSF53383">
    <property type="entry name" value="PLP-dependent transferases"/>
    <property type="match status" value="1"/>
</dbReference>
<gene>
    <name evidence="2" type="ORF">MNBD_ALPHA11-1658</name>
</gene>
<evidence type="ECO:0000259" key="1">
    <source>
        <dbReference type="Pfam" id="PF00266"/>
    </source>
</evidence>
<dbReference type="PANTHER" id="PTHR43586:SF21">
    <property type="entry name" value="PYRIDOXAL PHOSPHATE (PLP)-DEPENDENT ASPARTATE AMINOTRANSFERASE SUPERFAMILY"/>
    <property type="match status" value="1"/>
</dbReference>
<dbReference type="GO" id="GO:0031071">
    <property type="term" value="F:cysteine desulfurase activity"/>
    <property type="evidence" value="ECO:0007669"/>
    <property type="project" value="UniProtKB-EC"/>
</dbReference>
<proteinExistence type="predicted"/>
<sequence>NRLIDGLAHIPGISIYGITNPNRVHQRVPTISIRHNKLKPTEIAKSLANSGIFVWHGHNYAYEPTRFLNIPEDEGVVRVGLAHYNTDEEITRVVETIDAIVANAR</sequence>
<dbReference type="Pfam" id="PF00266">
    <property type="entry name" value="Aminotran_5"/>
    <property type="match status" value="1"/>
</dbReference>
<dbReference type="AlphaFoldDB" id="A0A3B0UB29"/>
<keyword evidence="2" id="KW-0808">Transferase</keyword>
<name>A0A3B0UB29_9ZZZZ</name>
<dbReference type="PANTHER" id="PTHR43586">
    <property type="entry name" value="CYSTEINE DESULFURASE"/>
    <property type="match status" value="1"/>
</dbReference>
<protein>
    <submittedName>
        <fullName evidence="2">Cysteine desulfurase</fullName>
        <ecNumber evidence="2">2.8.1.7</ecNumber>
    </submittedName>
</protein>
<dbReference type="EC" id="2.8.1.7" evidence="2"/>
<dbReference type="InterPro" id="IPR015424">
    <property type="entry name" value="PyrdxlP-dep_Trfase"/>
</dbReference>
<feature type="non-terminal residue" evidence="2">
    <location>
        <position position="1"/>
    </location>
</feature>
<dbReference type="Gene3D" id="3.90.1150.10">
    <property type="entry name" value="Aspartate Aminotransferase, domain 1"/>
    <property type="match status" value="1"/>
</dbReference>
<reference evidence="2" key="1">
    <citation type="submission" date="2018-06" db="EMBL/GenBank/DDBJ databases">
        <authorList>
            <person name="Zhirakovskaya E."/>
        </authorList>
    </citation>
    <scope>NUCLEOTIDE SEQUENCE</scope>
</reference>
<organism evidence="2">
    <name type="scientific">hydrothermal vent metagenome</name>
    <dbReference type="NCBI Taxonomy" id="652676"/>
    <lineage>
        <taxon>unclassified sequences</taxon>
        <taxon>metagenomes</taxon>
        <taxon>ecological metagenomes</taxon>
    </lineage>
</organism>
<dbReference type="InterPro" id="IPR000192">
    <property type="entry name" value="Aminotrans_V_dom"/>
</dbReference>
<dbReference type="EMBL" id="UOEQ01000111">
    <property type="protein sequence ID" value="VAW16676.1"/>
    <property type="molecule type" value="Genomic_DNA"/>
</dbReference>
<dbReference type="InterPro" id="IPR015422">
    <property type="entry name" value="PyrdxlP-dep_Trfase_small"/>
</dbReference>